<organism evidence="3 4">
    <name type="scientific">Ranitomeya imitator</name>
    <name type="common">mimic poison frog</name>
    <dbReference type="NCBI Taxonomy" id="111125"/>
    <lineage>
        <taxon>Eukaryota</taxon>
        <taxon>Metazoa</taxon>
        <taxon>Chordata</taxon>
        <taxon>Craniata</taxon>
        <taxon>Vertebrata</taxon>
        <taxon>Euteleostomi</taxon>
        <taxon>Amphibia</taxon>
        <taxon>Batrachia</taxon>
        <taxon>Anura</taxon>
        <taxon>Neobatrachia</taxon>
        <taxon>Hyloidea</taxon>
        <taxon>Dendrobatidae</taxon>
        <taxon>Dendrobatinae</taxon>
        <taxon>Ranitomeya</taxon>
    </lineage>
</organism>
<evidence type="ECO:0000256" key="1">
    <source>
        <dbReference type="ARBA" id="ARBA00007398"/>
    </source>
</evidence>
<reference evidence="3" key="1">
    <citation type="submission" date="2023-07" db="EMBL/GenBank/DDBJ databases">
        <authorList>
            <person name="Stuckert A."/>
        </authorList>
    </citation>
    <scope>NUCLEOTIDE SEQUENCE</scope>
</reference>
<evidence type="ECO:0000259" key="2">
    <source>
        <dbReference type="Pfam" id="PF00752"/>
    </source>
</evidence>
<protein>
    <recommendedName>
        <fullName evidence="2">XPG N-terminal domain-containing protein</fullName>
    </recommendedName>
</protein>
<dbReference type="SUPFAM" id="SSF88723">
    <property type="entry name" value="PIN domain-like"/>
    <property type="match status" value="1"/>
</dbReference>
<proteinExistence type="inferred from homology"/>
<accession>A0ABN9LE42</accession>
<dbReference type="InterPro" id="IPR029060">
    <property type="entry name" value="PIN-like_dom_sf"/>
</dbReference>
<comment type="similarity">
    <text evidence="1">Belongs to the asteroid family.</text>
</comment>
<gene>
    <name evidence="3" type="ORF">RIMI_LOCUS7015485</name>
</gene>
<evidence type="ECO:0000313" key="4">
    <source>
        <dbReference type="Proteomes" id="UP001176940"/>
    </source>
</evidence>
<evidence type="ECO:0000313" key="3">
    <source>
        <dbReference type="EMBL" id="CAJ0936895.1"/>
    </source>
</evidence>
<dbReference type="Gene3D" id="3.40.50.1010">
    <property type="entry name" value="5'-nuclease"/>
    <property type="match status" value="1"/>
</dbReference>
<comment type="caution">
    <text evidence="3">The sequence shown here is derived from an EMBL/GenBank/DDBJ whole genome shotgun (WGS) entry which is preliminary data.</text>
</comment>
<dbReference type="EMBL" id="CAUEEQ010013012">
    <property type="protein sequence ID" value="CAJ0936895.1"/>
    <property type="molecule type" value="Genomic_DNA"/>
</dbReference>
<dbReference type="Pfam" id="PF00752">
    <property type="entry name" value="XPG_N"/>
    <property type="match status" value="1"/>
</dbReference>
<feature type="domain" description="XPG N-terminal" evidence="2">
    <location>
        <begin position="424"/>
        <end position="519"/>
    </location>
</feature>
<sequence>MHMTGCMAVASCTPITYDLVLLSPTEKGLQDHLKILETFSSTWALPINEKKTNIMVFQKRKQKPTGNPTYMIDNRPLTETNRYTYLGLELSQSGSFKQAIESLKDKASKAFYAIRRRLYHLKAPVTVWLKNFDSIIAPILLYGSEVWGPVSYPNWSKWDAGPTEIFHLEFCKHLLQVHRSTSNSACRAELGRFTLHIAIKKKALSFNAHLQSSSPSSYHHKALLHQKASGSLPRKSTQSQSDQAINLHGLTKGEIQKMVHKVKEEYLSIWRNDINKSQKLTIYRNLQREYKLAPYLEKLENPKDRQILSRYRLSAHSLLIESGRHRQNYKPRESRLCQQCPQEAVEDEAHFLLRCPKYSAYPWKPFVSRKLPHAAIERFCNDVIKLRGGGSWTVPGCEIVLSSEDRKRRILMRISDPCDLLLNMGIQGFMTFVSSHSNFFQELKLKNTKLIIDGNNLYHKLYFDSGLDLVHGGEYDKFTDVLHKFFESLSVCSIQAYVVFDGGCDISNKKLETQKQRFREKIRMAQNLSQGKGGSVLPL</sequence>
<keyword evidence="4" id="KW-1185">Reference proteome</keyword>
<dbReference type="InterPro" id="IPR006085">
    <property type="entry name" value="XPG_DNA_repair_N"/>
</dbReference>
<dbReference type="PANTHER" id="PTHR15665">
    <property type="entry name" value="ASTEROID PROTEIN"/>
    <property type="match status" value="1"/>
</dbReference>
<name>A0ABN9LE42_9NEOB</name>
<dbReference type="Proteomes" id="UP001176940">
    <property type="component" value="Unassembled WGS sequence"/>
</dbReference>
<dbReference type="PANTHER" id="PTHR15665:SF1">
    <property type="entry name" value="PROTEIN ASTEROID HOMOLOG 1"/>
    <property type="match status" value="1"/>
</dbReference>
<dbReference type="InterPro" id="IPR026832">
    <property type="entry name" value="Asteroid"/>
</dbReference>